<feature type="region of interest" description="Disordered" evidence="1">
    <location>
        <begin position="1"/>
        <end position="70"/>
    </location>
</feature>
<evidence type="ECO:0000313" key="4">
    <source>
        <dbReference type="Proteomes" id="UP001270362"/>
    </source>
</evidence>
<sequence length="657" mass="74056">MSVAVSKGAEALESLSQSDDSRCIENPALNGPSTTPSYQQLPEHRAAHSPRVDDTTCSHNPEPSVSSVFSSPFSNLQLADQHEAKAVERASPQGDSPTSPDALKPHVRSELPHPSPYQQLKRHSREIRILCLLPGLYKDPIRGYLRTANLDDNPHYEALSYVWGDPLICKTSFIDKQPIDVTINLFLALRRIRHRRRGRHIWVDAICINQSDDIEKTHQVNLMRHIYPNTAHAILWLCEFSHNYSFGSDNVLPQETFESAFDLIEIMAEGGHFYPTDPSKTYRIDNQRVDALSDIMNLSWWHRIWTVQEAVLPGRASIRCGSIQLDFSVFLTALFRTRVHLRQQCCGNLKILNSFWSTAGPLARLKQNAPSPISFIYSLHQFKARLASDPRDKVFALLGLGGTAISANYELPLYKDVILSLVHGLIVESKEIFVLLRTAERNRSPDLPTWAPDLCAELDLTTQGYIGQMGRFAKYRYYNAAAGTLAETGDTGSESLLALQGLVVDEILEIGKCYDDVDQTLEVTAEWRNVMIQAREINYGTYPRGGTYEQAFWRMMATGIEWSPNFKASCEVPRSYGGWFFVTRNGLIGVCHSKVEVGDAVYVLLGGRMPFVLRPSKGHEESIKSPCYEYVGQTYVHGFMDGEVMREGREPQWITLV</sequence>
<feature type="region of interest" description="Disordered" evidence="1">
    <location>
        <begin position="82"/>
        <end position="119"/>
    </location>
</feature>
<dbReference type="Pfam" id="PF26639">
    <property type="entry name" value="Het-6_barrel"/>
    <property type="match status" value="1"/>
</dbReference>
<evidence type="ECO:0000256" key="1">
    <source>
        <dbReference type="SAM" id="MobiDB-lite"/>
    </source>
</evidence>
<gene>
    <name evidence="3" type="ORF">B0T22DRAFT_376004</name>
</gene>
<dbReference type="EMBL" id="JAULSO010000002">
    <property type="protein sequence ID" value="KAK3690275.1"/>
    <property type="molecule type" value="Genomic_DNA"/>
</dbReference>
<reference evidence="3" key="2">
    <citation type="submission" date="2023-06" db="EMBL/GenBank/DDBJ databases">
        <authorList>
            <consortium name="Lawrence Berkeley National Laboratory"/>
            <person name="Haridas S."/>
            <person name="Hensen N."/>
            <person name="Bonometti L."/>
            <person name="Westerberg I."/>
            <person name="Brannstrom I.O."/>
            <person name="Guillou S."/>
            <person name="Cros-Aarteil S."/>
            <person name="Calhoun S."/>
            <person name="Kuo A."/>
            <person name="Mondo S."/>
            <person name="Pangilinan J."/>
            <person name="Riley R."/>
            <person name="Labutti K."/>
            <person name="Andreopoulos B."/>
            <person name="Lipzen A."/>
            <person name="Chen C."/>
            <person name="Yanf M."/>
            <person name="Daum C."/>
            <person name="Ng V."/>
            <person name="Clum A."/>
            <person name="Steindorff A."/>
            <person name="Ohm R."/>
            <person name="Martin F."/>
            <person name="Silar P."/>
            <person name="Natvig D."/>
            <person name="Lalanne C."/>
            <person name="Gautier V."/>
            <person name="Ament-Velasquez S.L."/>
            <person name="Kruys A."/>
            <person name="Hutchinson M.I."/>
            <person name="Powell A.J."/>
            <person name="Barry K."/>
            <person name="Miller A.N."/>
            <person name="Grigoriev I.V."/>
            <person name="Debuchy R."/>
            <person name="Gladieux P."/>
            <person name="Thoren M.H."/>
            <person name="Johannesson H."/>
        </authorList>
    </citation>
    <scope>NUCLEOTIDE SEQUENCE</scope>
    <source>
        <strain evidence="3">CBS 314.62</strain>
    </source>
</reference>
<accession>A0AAE0XCP3</accession>
<evidence type="ECO:0000259" key="2">
    <source>
        <dbReference type="Pfam" id="PF06985"/>
    </source>
</evidence>
<organism evidence="3 4">
    <name type="scientific">Podospora appendiculata</name>
    <dbReference type="NCBI Taxonomy" id="314037"/>
    <lineage>
        <taxon>Eukaryota</taxon>
        <taxon>Fungi</taxon>
        <taxon>Dikarya</taxon>
        <taxon>Ascomycota</taxon>
        <taxon>Pezizomycotina</taxon>
        <taxon>Sordariomycetes</taxon>
        <taxon>Sordariomycetidae</taxon>
        <taxon>Sordariales</taxon>
        <taxon>Podosporaceae</taxon>
        <taxon>Podospora</taxon>
    </lineage>
</organism>
<feature type="domain" description="Heterokaryon incompatibility" evidence="2">
    <location>
        <begin position="156"/>
        <end position="309"/>
    </location>
</feature>
<reference evidence="3" key="1">
    <citation type="journal article" date="2023" name="Mol. Phylogenet. Evol.">
        <title>Genome-scale phylogeny and comparative genomics of the fungal order Sordariales.</title>
        <authorList>
            <person name="Hensen N."/>
            <person name="Bonometti L."/>
            <person name="Westerberg I."/>
            <person name="Brannstrom I.O."/>
            <person name="Guillou S."/>
            <person name="Cros-Aarteil S."/>
            <person name="Calhoun S."/>
            <person name="Haridas S."/>
            <person name="Kuo A."/>
            <person name="Mondo S."/>
            <person name="Pangilinan J."/>
            <person name="Riley R."/>
            <person name="LaButti K."/>
            <person name="Andreopoulos B."/>
            <person name="Lipzen A."/>
            <person name="Chen C."/>
            <person name="Yan M."/>
            <person name="Daum C."/>
            <person name="Ng V."/>
            <person name="Clum A."/>
            <person name="Steindorff A."/>
            <person name="Ohm R.A."/>
            <person name="Martin F."/>
            <person name="Silar P."/>
            <person name="Natvig D.O."/>
            <person name="Lalanne C."/>
            <person name="Gautier V."/>
            <person name="Ament-Velasquez S.L."/>
            <person name="Kruys A."/>
            <person name="Hutchinson M.I."/>
            <person name="Powell A.J."/>
            <person name="Barry K."/>
            <person name="Miller A.N."/>
            <person name="Grigoriev I.V."/>
            <person name="Debuchy R."/>
            <person name="Gladieux P."/>
            <person name="Hiltunen Thoren M."/>
            <person name="Johannesson H."/>
        </authorList>
    </citation>
    <scope>NUCLEOTIDE SEQUENCE</scope>
    <source>
        <strain evidence="3">CBS 314.62</strain>
    </source>
</reference>
<dbReference type="PANTHER" id="PTHR24148:SF82">
    <property type="entry name" value="HETEROKARYON INCOMPATIBILITY DOMAIN-CONTAINING PROTEIN"/>
    <property type="match status" value="1"/>
</dbReference>
<name>A0AAE0XCP3_9PEZI</name>
<feature type="compositionally biased region" description="Basic and acidic residues" evidence="1">
    <location>
        <begin position="42"/>
        <end position="56"/>
    </location>
</feature>
<proteinExistence type="predicted"/>
<dbReference type="InterPro" id="IPR010730">
    <property type="entry name" value="HET"/>
</dbReference>
<keyword evidence="4" id="KW-1185">Reference proteome</keyword>
<evidence type="ECO:0000313" key="3">
    <source>
        <dbReference type="EMBL" id="KAK3690275.1"/>
    </source>
</evidence>
<protein>
    <submittedName>
        <fullName evidence="3">Heterokaryon incompatibility protein-domain-containing protein</fullName>
    </submittedName>
</protein>
<dbReference type="Pfam" id="PF06985">
    <property type="entry name" value="HET"/>
    <property type="match status" value="1"/>
</dbReference>
<feature type="compositionally biased region" description="Polar residues" evidence="1">
    <location>
        <begin position="31"/>
        <end position="40"/>
    </location>
</feature>
<dbReference type="InterPro" id="IPR052895">
    <property type="entry name" value="HetReg/Transcr_Mod"/>
</dbReference>
<dbReference type="AlphaFoldDB" id="A0AAE0XCP3"/>
<comment type="caution">
    <text evidence="3">The sequence shown here is derived from an EMBL/GenBank/DDBJ whole genome shotgun (WGS) entry which is preliminary data.</text>
</comment>
<dbReference type="PANTHER" id="PTHR24148">
    <property type="entry name" value="ANKYRIN REPEAT DOMAIN-CONTAINING PROTEIN 39 HOMOLOG-RELATED"/>
    <property type="match status" value="1"/>
</dbReference>
<dbReference type="Proteomes" id="UP001270362">
    <property type="component" value="Unassembled WGS sequence"/>
</dbReference>